<keyword evidence="2" id="KW-1185">Reference proteome</keyword>
<gene>
    <name evidence="1" type="ORF">NIES267_73780</name>
</gene>
<reference evidence="1 2" key="1">
    <citation type="submission" date="2017-06" db="EMBL/GenBank/DDBJ databases">
        <title>Genome sequencing of cyanobaciteial culture collection at National Institute for Environmental Studies (NIES).</title>
        <authorList>
            <person name="Hirose Y."/>
            <person name="Shimura Y."/>
            <person name="Fujisawa T."/>
            <person name="Nakamura Y."/>
            <person name="Kawachi M."/>
        </authorList>
    </citation>
    <scope>NUCLEOTIDE SEQUENCE [LARGE SCALE GENOMIC DNA]</scope>
    <source>
        <strain evidence="1 2">NIES-267</strain>
        <plasmid evidence="2">Plasmid2 dna</plasmid>
    </source>
</reference>
<dbReference type="Proteomes" id="UP000218418">
    <property type="component" value="Plasmid plasmid2"/>
</dbReference>
<sequence length="322" mass="37789">MTFDFDKTILEIVTSLEKIEIENLDSEYLQLYKDLEQISEVIFYKISSETSNRITFYLKPKTLLNSRDTVQIHKLTDKNLSEFIEKYFVSDDYVLVFDELCIVIKGCSKESFLKILELLSQHPLVVKKLSLVSAMQSNFRMDFWIANDESSFSTVDIFHFKTQTNQSIKLPESERSGDRPLLEFSDIGGDTLVNLLKFRNRYWEGTRILQNQYNNIVEWTNKKIADNNYESKIINAWDGLLDEDMQAEIGRIMPEDEYIVLFFEYAMYLANNELLQLFLQHIESAIDEGSYLESDGLIALNTQSFMYRDVGSENWDIWWNNG</sequence>
<dbReference type="EMBL" id="AP018229">
    <property type="protein sequence ID" value="BAY87854.1"/>
    <property type="molecule type" value="Genomic_DNA"/>
</dbReference>
<evidence type="ECO:0000313" key="2">
    <source>
        <dbReference type="Proteomes" id="UP000218418"/>
    </source>
</evidence>
<accession>A0A1Z4M2Y0</accession>
<proteinExistence type="predicted"/>
<keyword evidence="1" id="KW-0614">Plasmid</keyword>
<organism evidence="1 2">
    <name type="scientific">Calothrix parasitica NIES-267</name>
    <dbReference type="NCBI Taxonomy" id="1973488"/>
    <lineage>
        <taxon>Bacteria</taxon>
        <taxon>Bacillati</taxon>
        <taxon>Cyanobacteriota</taxon>
        <taxon>Cyanophyceae</taxon>
        <taxon>Nostocales</taxon>
        <taxon>Calotrichaceae</taxon>
        <taxon>Calothrix</taxon>
    </lineage>
</organism>
<name>A0A1Z4M2Y0_9CYAN</name>
<dbReference type="AlphaFoldDB" id="A0A1Z4M2Y0"/>
<protein>
    <submittedName>
        <fullName evidence="1">Uncharacterized protein</fullName>
    </submittedName>
</protein>
<evidence type="ECO:0000313" key="1">
    <source>
        <dbReference type="EMBL" id="BAY87854.1"/>
    </source>
</evidence>
<geneLocation type="plasmid" evidence="2">
    <name>Plasmid2 dna</name>
</geneLocation>